<evidence type="ECO:0000313" key="2">
    <source>
        <dbReference type="Proteomes" id="UP000509303"/>
    </source>
</evidence>
<reference evidence="1 2" key="1">
    <citation type="submission" date="2020-06" db="EMBL/GenBank/DDBJ databases">
        <title>Genome mining for natural products.</title>
        <authorList>
            <person name="Zhang B."/>
            <person name="Shi J."/>
            <person name="Ge H."/>
        </authorList>
    </citation>
    <scope>NUCLEOTIDE SEQUENCE [LARGE SCALE GENOMIC DNA]</scope>
    <source>
        <strain evidence="1 2">NA00687</strain>
    </source>
</reference>
<proteinExistence type="predicted"/>
<evidence type="ECO:0000313" key="1">
    <source>
        <dbReference type="EMBL" id="QKW49342.1"/>
    </source>
</evidence>
<protein>
    <submittedName>
        <fullName evidence="1">Uncharacterized protein</fullName>
    </submittedName>
</protein>
<dbReference type="EMBL" id="CP054929">
    <property type="protein sequence ID" value="QKW49342.1"/>
    <property type="molecule type" value="Genomic_DNA"/>
</dbReference>
<gene>
    <name evidence="1" type="ORF">HUT08_07040</name>
</gene>
<keyword evidence="2" id="KW-1185">Reference proteome</keyword>
<accession>A0A7H8N4H4</accession>
<name>A0A7H8N4H4_9ACTN</name>
<dbReference type="RefSeq" id="WP_176161076.1">
    <property type="nucleotide sequence ID" value="NZ_CP054929.1"/>
</dbReference>
<sequence length="54" mass="5423">MAAHSASTAHSCTWSASSATCCARGWPSIVEMPIPVPSGSYSMTPATPPTPASS</sequence>
<dbReference type="AlphaFoldDB" id="A0A7H8N4H4"/>
<dbReference type="Proteomes" id="UP000509303">
    <property type="component" value="Chromosome"/>
</dbReference>
<organism evidence="1 2">
    <name type="scientific">Streptomyces buecherae</name>
    <dbReference type="NCBI Taxonomy" id="2763006"/>
    <lineage>
        <taxon>Bacteria</taxon>
        <taxon>Bacillati</taxon>
        <taxon>Actinomycetota</taxon>
        <taxon>Actinomycetes</taxon>
        <taxon>Kitasatosporales</taxon>
        <taxon>Streptomycetaceae</taxon>
        <taxon>Streptomyces</taxon>
    </lineage>
</organism>